<dbReference type="Pfam" id="PF00557">
    <property type="entry name" value="Peptidase_M24"/>
    <property type="match status" value="1"/>
</dbReference>
<dbReference type="PROSITE" id="PS51286">
    <property type="entry name" value="RAP"/>
    <property type="match status" value="1"/>
</dbReference>
<evidence type="ECO:0000313" key="18">
    <source>
        <dbReference type="Proteomes" id="UP001607302"/>
    </source>
</evidence>
<dbReference type="SMART" id="SM01011">
    <property type="entry name" value="AMP_N"/>
    <property type="match status" value="1"/>
</dbReference>
<keyword evidence="18" id="KW-1185">Reference proteome</keyword>
<dbReference type="EC" id="3.4.13.9" evidence="10"/>
<dbReference type="Pfam" id="PF06743">
    <property type="entry name" value="FAST_1"/>
    <property type="match status" value="1"/>
</dbReference>
<dbReference type="InterPro" id="IPR010622">
    <property type="entry name" value="FAST_Leu-rich"/>
</dbReference>
<dbReference type="Pfam" id="PF08373">
    <property type="entry name" value="RAP"/>
    <property type="match status" value="1"/>
</dbReference>
<dbReference type="SUPFAM" id="SSF55920">
    <property type="entry name" value="Creatinase/aminopeptidase"/>
    <property type="match status" value="1"/>
</dbReference>
<dbReference type="InterPro" id="IPR007865">
    <property type="entry name" value="Aminopep_P_N"/>
</dbReference>
<dbReference type="Gene3D" id="3.90.230.10">
    <property type="entry name" value="Creatinase/methionine aminopeptidase superfamily"/>
    <property type="match status" value="1"/>
</dbReference>
<dbReference type="Gene3D" id="3.40.350.10">
    <property type="entry name" value="Creatinase/prolidase N-terminal domain"/>
    <property type="match status" value="1"/>
</dbReference>
<proteinExistence type="inferred from homology"/>
<protein>
    <recommendedName>
        <fullName evidence="11">Xaa-Pro dipeptidase</fullName>
        <ecNumber evidence="10">3.4.13.9</ecNumber>
    </recommendedName>
    <alternativeName>
        <fullName evidence="14">Imidodipeptidase</fullName>
    </alternativeName>
    <alternativeName>
        <fullName evidence="12">Peptidase D</fullName>
    </alternativeName>
    <alternativeName>
        <fullName evidence="13">Proline dipeptidase</fullName>
    </alternativeName>
</protein>
<evidence type="ECO:0000256" key="9">
    <source>
        <dbReference type="ARBA" id="ARBA00043990"/>
    </source>
</evidence>
<dbReference type="GO" id="GO:0102009">
    <property type="term" value="F:proline dipeptidase activity"/>
    <property type="evidence" value="ECO:0007669"/>
    <property type="project" value="UniProtKB-EC"/>
</dbReference>
<reference evidence="17 18" key="1">
    <citation type="journal article" date="2024" name="Ann. Entomol. Soc. Am.">
        <title>Genomic analyses of the southern and eastern yellowjacket wasps (Hymenoptera: Vespidae) reveal evolutionary signatures of social life.</title>
        <authorList>
            <person name="Catto M.A."/>
            <person name="Caine P.B."/>
            <person name="Orr S.E."/>
            <person name="Hunt B.G."/>
            <person name="Goodisman M.A.D."/>
        </authorList>
    </citation>
    <scope>NUCLEOTIDE SEQUENCE [LARGE SCALE GENOMIC DNA]</scope>
    <source>
        <strain evidence="17">233</strain>
        <tissue evidence="17">Head and thorax</tissue>
    </source>
</reference>
<evidence type="ECO:0000256" key="10">
    <source>
        <dbReference type="ARBA" id="ARBA00044051"/>
    </source>
</evidence>
<comment type="subunit">
    <text evidence="2">Homodimer.</text>
</comment>
<dbReference type="Pfam" id="PF05195">
    <property type="entry name" value="AMP_N"/>
    <property type="match status" value="1"/>
</dbReference>
<keyword evidence="6" id="KW-0224">Dipeptidase</keyword>
<evidence type="ECO:0000313" key="17">
    <source>
        <dbReference type="EMBL" id="KAL2712043.1"/>
    </source>
</evidence>
<evidence type="ECO:0000256" key="5">
    <source>
        <dbReference type="ARBA" id="ARBA00022801"/>
    </source>
</evidence>
<evidence type="ECO:0000256" key="15">
    <source>
        <dbReference type="ARBA" id="ARBA00048994"/>
    </source>
</evidence>
<dbReference type="InterPro" id="IPR013584">
    <property type="entry name" value="RAP"/>
</dbReference>
<dbReference type="Proteomes" id="UP001607302">
    <property type="component" value="Unassembled WGS sequence"/>
</dbReference>
<dbReference type="SUPFAM" id="SSF53092">
    <property type="entry name" value="Creatinase/prolidase N-terminal domain"/>
    <property type="match status" value="1"/>
</dbReference>
<dbReference type="PANTHER" id="PTHR48480:SF2">
    <property type="entry name" value="PEPTIDASE D"/>
    <property type="match status" value="1"/>
</dbReference>
<evidence type="ECO:0000259" key="16">
    <source>
        <dbReference type="PROSITE" id="PS51286"/>
    </source>
</evidence>
<comment type="cofactor">
    <cofactor evidence="1">
        <name>Mn(2+)</name>
        <dbReference type="ChEBI" id="CHEBI:29035"/>
    </cofactor>
</comment>
<keyword evidence="8" id="KW-0464">Manganese</keyword>
<evidence type="ECO:0000256" key="1">
    <source>
        <dbReference type="ARBA" id="ARBA00001936"/>
    </source>
</evidence>
<keyword evidence="3" id="KW-0645">Protease</keyword>
<dbReference type="PANTHER" id="PTHR48480">
    <property type="match status" value="1"/>
</dbReference>
<dbReference type="GO" id="GO:0006508">
    <property type="term" value="P:proteolysis"/>
    <property type="evidence" value="ECO:0007669"/>
    <property type="project" value="UniProtKB-KW"/>
</dbReference>
<dbReference type="InterPro" id="IPR000994">
    <property type="entry name" value="Pept_M24"/>
</dbReference>
<dbReference type="EMBL" id="JAUDFV010000167">
    <property type="protein sequence ID" value="KAL2712043.1"/>
    <property type="molecule type" value="Genomic_DNA"/>
</dbReference>
<evidence type="ECO:0000256" key="11">
    <source>
        <dbReference type="ARBA" id="ARBA00044141"/>
    </source>
</evidence>
<dbReference type="GO" id="GO:0046872">
    <property type="term" value="F:metal ion binding"/>
    <property type="evidence" value="ECO:0007669"/>
    <property type="project" value="UniProtKB-KW"/>
</dbReference>
<dbReference type="InterPro" id="IPR036005">
    <property type="entry name" value="Creatinase/aminopeptidase-like"/>
</dbReference>
<evidence type="ECO:0000256" key="14">
    <source>
        <dbReference type="ARBA" id="ARBA00044351"/>
    </source>
</evidence>
<name>A0ABD1ZUK1_VESSQ</name>
<keyword evidence="7" id="KW-0482">Metalloprotease</keyword>
<gene>
    <name evidence="17" type="ORF">V1478_018278</name>
</gene>
<dbReference type="InterPro" id="IPR029149">
    <property type="entry name" value="Creatin/AminoP/Spt16_N"/>
</dbReference>
<evidence type="ECO:0000256" key="8">
    <source>
        <dbReference type="ARBA" id="ARBA00023211"/>
    </source>
</evidence>
<dbReference type="AlphaFoldDB" id="A0ABD1ZUK1"/>
<comment type="catalytic activity">
    <reaction evidence="15">
        <text>Xaa-L-Pro dipeptide + H2O = an L-alpha-amino acid + L-proline</text>
        <dbReference type="Rhea" id="RHEA:76407"/>
        <dbReference type="ChEBI" id="CHEBI:15377"/>
        <dbReference type="ChEBI" id="CHEBI:59869"/>
        <dbReference type="ChEBI" id="CHEBI:60039"/>
        <dbReference type="ChEBI" id="CHEBI:195196"/>
        <dbReference type="EC" id="3.4.13.9"/>
    </reaction>
</comment>
<dbReference type="SMART" id="SM00952">
    <property type="entry name" value="RAP"/>
    <property type="match status" value="1"/>
</dbReference>
<dbReference type="InterPro" id="IPR052433">
    <property type="entry name" value="X-Pro_dipept-like"/>
</dbReference>
<keyword evidence="4" id="KW-0479">Metal-binding</keyword>
<comment type="similarity">
    <text evidence="9">Belongs to the peptidase M24B family. Eukaryotic-type prolidase subfamily.</text>
</comment>
<dbReference type="FunFam" id="3.90.230.10:FF:000002">
    <property type="entry name" value="Xaa-Pro aminopeptidase 3"/>
    <property type="match status" value="1"/>
</dbReference>
<evidence type="ECO:0000256" key="6">
    <source>
        <dbReference type="ARBA" id="ARBA00022997"/>
    </source>
</evidence>
<evidence type="ECO:0000256" key="13">
    <source>
        <dbReference type="ARBA" id="ARBA00044284"/>
    </source>
</evidence>
<organism evidence="17 18">
    <name type="scientific">Vespula squamosa</name>
    <name type="common">Southern yellow jacket</name>
    <name type="synonym">Wasp</name>
    <dbReference type="NCBI Taxonomy" id="30214"/>
    <lineage>
        <taxon>Eukaryota</taxon>
        <taxon>Metazoa</taxon>
        <taxon>Ecdysozoa</taxon>
        <taxon>Arthropoda</taxon>
        <taxon>Hexapoda</taxon>
        <taxon>Insecta</taxon>
        <taxon>Pterygota</taxon>
        <taxon>Neoptera</taxon>
        <taxon>Endopterygota</taxon>
        <taxon>Hymenoptera</taxon>
        <taxon>Apocrita</taxon>
        <taxon>Aculeata</taxon>
        <taxon>Vespoidea</taxon>
        <taxon>Vespidae</taxon>
        <taxon>Vespinae</taxon>
        <taxon>Vespula</taxon>
    </lineage>
</organism>
<evidence type="ECO:0000256" key="4">
    <source>
        <dbReference type="ARBA" id="ARBA00022723"/>
    </source>
</evidence>
<evidence type="ECO:0000256" key="3">
    <source>
        <dbReference type="ARBA" id="ARBA00022670"/>
    </source>
</evidence>
<evidence type="ECO:0000256" key="7">
    <source>
        <dbReference type="ARBA" id="ARBA00023049"/>
    </source>
</evidence>
<comment type="caution">
    <text evidence="17">The sequence shown here is derived from an EMBL/GenBank/DDBJ whole genome shotgun (WGS) entry which is preliminary data.</text>
</comment>
<evidence type="ECO:0000256" key="2">
    <source>
        <dbReference type="ARBA" id="ARBA00011738"/>
    </source>
</evidence>
<dbReference type="GO" id="GO:0008237">
    <property type="term" value="F:metallopeptidase activity"/>
    <property type="evidence" value="ECO:0007669"/>
    <property type="project" value="UniProtKB-KW"/>
</dbReference>
<keyword evidence="5" id="KW-0378">Hydrolase</keyword>
<dbReference type="CDD" id="cd01087">
    <property type="entry name" value="Prolidase"/>
    <property type="match status" value="1"/>
</dbReference>
<sequence>MAVSDSTGTSNMEFHYTRGDHTLKVPMSLFRENRERLLARLKKNTDLPAANTFVILQGGIEIPFNDTDTNWPFRQESFFQWCFGVEEPGCYGALDLSLEKSILFVPRLPAEYAIWEGKLHTLEDFKKRYGVDETYYTDEIGRILKGKNASLLLTLSGKNSDSGLYAQEAVFDGIGQFQIDNNTLYPEICEWLESNRGDYKSSKALAWTTIFLEEGMNIQELPLIVKKINDIGLVCNGKGKNDATPFDSRYLDTFKKKEQFGVISKGNRKQAVEKIDIETKIAKQRIDIETEEGTAILFSSDLECLKHTNIEEILEGLNSSHSTKGIYSLLENKISDEINCRIALQGLRKIIEMENVQRRYKNAKLLRQEQLVVNTINRDAVLKQLVKMIVRSQDSQMIVEGLCALKKDKFSPPRNIYRDYLSDEALIRASDGDFTLSQLMDVIKVLSSYKDSRYQEFIDILWVGIANREEEINADLLVPLFKLMYLFNQSKNMVRIILEKKLSEHWLRLTGSQIGEILNCYHRDVLSLGCLISASKWASVSMNTSKEKDLIDFIQSLYAKKYIDDRIELTLEEYMKAKGIHIKDPRLIATIMNYCGTMRVRNVHIISICGEYFIKYGKKLPASLLAPILMPFGLLDIEPPHSKLFWEVFEEVLFEKFLDLKPNEILDILLSCIYLEKYPLSFWEIVVKSHSLDMIYKKKHTIFNKDLLYKLILFDASMYIECEHYRNFRVNSNSIAKSLFVDVRLRRIINQIYKPLECVVGKEKKLSKNVLLSKLPFINFYVLDILIHSLSVSTEIFNLYLQSNRNLNTVVLIHLPEHYCRNTKHLIGPQMTRKRQIRKLGFRVVSLNYMTLENLLDQPEELSNYLIQNFEAAEDARVIKSAKEIDVLRYVVKISSEAHKAVMRMVRPGLAEFQAEAAFLNYVYSIGGCRHVSYTCICGSGHNASILHYGHAGAPNSKIIQDGDMCLFDMGGNYCGYAADITCSFPANGKFTNDQKFIYNAVLNARDAVMKAAKPGVSWTDMHLLANETMLSSLKEGGLLIGDVKDMIESGLNEVFQPHGLGHLMGLDVHDVGGYLPGHPERSTSAGIRKLRTARTLHTGMVLTIEPGCYFIDCLLDAALNDPKQSQFIVREQLERFRGWGGIRIEDDVLITETGVENLTQVPRTIEEIENWMAVGRSDLKLPQDK</sequence>
<evidence type="ECO:0000256" key="12">
    <source>
        <dbReference type="ARBA" id="ARBA00044252"/>
    </source>
</evidence>
<accession>A0ABD1ZUK1</accession>
<feature type="domain" description="RAP" evidence="16">
    <location>
        <begin position="809"/>
        <end position="868"/>
    </location>
</feature>